<evidence type="ECO:0000256" key="2">
    <source>
        <dbReference type="ARBA" id="ARBA00023015"/>
    </source>
</evidence>
<dbReference type="PROSITE" id="PS50931">
    <property type="entry name" value="HTH_LYSR"/>
    <property type="match status" value="1"/>
</dbReference>
<dbReference type="Pfam" id="PF00126">
    <property type="entry name" value="HTH_1"/>
    <property type="match status" value="1"/>
</dbReference>
<dbReference type="PATRIC" id="fig|330734.3.peg.3011"/>
<keyword evidence="3" id="KW-0238">DNA-binding</keyword>
<dbReference type="GO" id="GO:0003677">
    <property type="term" value="F:DNA binding"/>
    <property type="evidence" value="ECO:0007669"/>
    <property type="project" value="UniProtKB-KW"/>
</dbReference>
<evidence type="ECO:0000256" key="1">
    <source>
        <dbReference type="ARBA" id="ARBA00009437"/>
    </source>
</evidence>
<dbReference type="PRINTS" id="PR00039">
    <property type="entry name" value="HTHLYSR"/>
</dbReference>
<gene>
    <name evidence="6" type="ORF">ABA45_14325</name>
</gene>
<comment type="similarity">
    <text evidence="1">Belongs to the LysR transcriptional regulatory family.</text>
</comment>
<dbReference type="Gene3D" id="1.10.10.10">
    <property type="entry name" value="Winged helix-like DNA-binding domain superfamily/Winged helix DNA-binding domain"/>
    <property type="match status" value="1"/>
</dbReference>
<keyword evidence="7" id="KW-1185">Reference proteome</keyword>
<reference evidence="6 7" key="1">
    <citation type="submission" date="2015-05" db="EMBL/GenBank/DDBJ databases">
        <title>Complete genome of Marinobacter psychrophilus strain 20041T isolated from sea-ice of the Canadian Basin.</title>
        <authorList>
            <person name="Song L."/>
            <person name="Ren L."/>
            <person name="Yu Y."/>
            <person name="Wang X."/>
        </authorList>
    </citation>
    <scope>NUCLEOTIDE SEQUENCE [LARGE SCALE GENOMIC DNA]</scope>
    <source>
        <strain evidence="6 7">20041</strain>
    </source>
</reference>
<evidence type="ECO:0000256" key="4">
    <source>
        <dbReference type="ARBA" id="ARBA00023163"/>
    </source>
</evidence>
<evidence type="ECO:0000313" key="7">
    <source>
        <dbReference type="Proteomes" id="UP000036406"/>
    </source>
</evidence>
<dbReference type="KEGG" id="mpq:ABA45_14325"/>
<dbReference type="Proteomes" id="UP000036406">
    <property type="component" value="Chromosome"/>
</dbReference>
<dbReference type="InterPro" id="IPR036390">
    <property type="entry name" value="WH_DNA-bd_sf"/>
</dbReference>
<dbReference type="SUPFAM" id="SSF53850">
    <property type="entry name" value="Periplasmic binding protein-like II"/>
    <property type="match status" value="1"/>
</dbReference>
<organism evidence="6 7">
    <name type="scientific">Marinobacter psychrophilus</name>
    <dbReference type="NCBI Taxonomy" id="330734"/>
    <lineage>
        <taxon>Bacteria</taxon>
        <taxon>Pseudomonadati</taxon>
        <taxon>Pseudomonadota</taxon>
        <taxon>Gammaproteobacteria</taxon>
        <taxon>Pseudomonadales</taxon>
        <taxon>Marinobacteraceae</taxon>
        <taxon>Marinobacter</taxon>
    </lineage>
</organism>
<dbReference type="EMBL" id="CP011494">
    <property type="protein sequence ID" value="AKO53447.1"/>
    <property type="molecule type" value="Genomic_DNA"/>
</dbReference>
<dbReference type="InterPro" id="IPR000847">
    <property type="entry name" value="LysR_HTH_N"/>
</dbReference>
<evidence type="ECO:0000259" key="5">
    <source>
        <dbReference type="PROSITE" id="PS50931"/>
    </source>
</evidence>
<dbReference type="AlphaFoldDB" id="A0A0H4IEP2"/>
<name>A0A0H4IEP2_9GAMM</name>
<dbReference type="InterPro" id="IPR036388">
    <property type="entry name" value="WH-like_DNA-bd_sf"/>
</dbReference>
<dbReference type="Gene3D" id="3.40.190.290">
    <property type="match status" value="1"/>
</dbReference>
<dbReference type="InterPro" id="IPR050950">
    <property type="entry name" value="HTH-type_LysR_regulators"/>
</dbReference>
<dbReference type="GO" id="GO:0005829">
    <property type="term" value="C:cytosol"/>
    <property type="evidence" value="ECO:0007669"/>
    <property type="project" value="TreeGrafter"/>
</dbReference>
<feature type="domain" description="HTH lysR-type" evidence="5">
    <location>
        <begin position="1"/>
        <end position="56"/>
    </location>
</feature>
<protein>
    <recommendedName>
        <fullName evidence="5">HTH lysR-type domain-containing protein</fullName>
    </recommendedName>
</protein>
<evidence type="ECO:0000313" key="6">
    <source>
        <dbReference type="EMBL" id="AKO53447.1"/>
    </source>
</evidence>
<dbReference type="InterPro" id="IPR005119">
    <property type="entry name" value="LysR_subst-bd"/>
</dbReference>
<dbReference type="GO" id="GO:0003700">
    <property type="term" value="F:DNA-binding transcription factor activity"/>
    <property type="evidence" value="ECO:0007669"/>
    <property type="project" value="InterPro"/>
</dbReference>
<keyword evidence="2" id="KW-0805">Transcription regulation</keyword>
<keyword evidence="4" id="KW-0804">Transcription</keyword>
<dbReference type="CDD" id="cd05466">
    <property type="entry name" value="PBP2_LTTR_substrate"/>
    <property type="match status" value="1"/>
</dbReference>
<proteinExistence type="inferred from homology"/>
<evidence type="ECO:0000256" key="3">
    <source>
        <dbReference type="ARBA" id="ARBA00023125"/>
    </source>
</evidence>
<dbReference type="Pfam" id="PF03466">
    <property type="entry name" value="LysR_substrate"/>
    <property type="match status" value="1"/>
</dbReference>
<dbReference type="PANTHER" id="PTHR30419">
    <property type="entry name" value="HTH-TYPE TRANSCRIPTIONAL REGULATOR YBHD"/>
    <property type="match status" value="1"/>
</dbReference>
<dbReference type="SUPFAM" id="SSF46785">
    <property type="entry name" value="Winged helix' DNA-binding domain"/>
    <property type="match status" value="1"/>
</dbReference>
<dbReference type="STRING" id="330734.ABA45_14325"/>
<dbReference type="PANTHER" id="PTHR30419:SF25">
    <property type="entry name" value="HTH-TYPE TRANSCRIPTIONAL REGULATOR YTLI"/>
    <property type="match status" value="1"/>
</dbReference>
<sequence>MAEIRAFNATLQTGNFTRAAALLSVSQPAITAQIRKLESRFMSPLLERFSKSVRATELGHQLYQITRQYHDLEAAIDALSNPTLAPGKMTLQVANASSLIFMPLIAEFSRRFPLTTLKIRSVTTSECRQLLLNREVDIGLFPLMNDNSELSRLAFSSHRLVAVLRLDHPLAHKSAVSVRELAAEPLIIYKPEAYTQQTLEQLFGRHQLTVSGNVVVDGRLDMSEAVYHGLGVGFALEQDFSSDSRLKVLPVTEATDDVIEHVVWMKNRRNLPGIRDFIHLAIEQRCGALSELSEL</sequence>
<accession>A0A0H4IEP2</accession>